<gene>
    <name evidence="3" type="ORF">OEG84_13570</name>
</gene>
<dbReference type="Proteomes" id="UP001073227">
    <property type="component" value="Unassembled WGS sequence"/>
</dbReference>
<keyword evidence="4" id="KW-1185">Reference proteome</keyword>
<sequence>MASVWQKAEMGAAMGFSGRATQAIDPESSDLLMPDRAHKMRPARVRDVEDASFETLGRPRQVQTEPTATRDSKRTYKPRITDFPSYGPVPRDFAAPERAPDSLSTVRVGANDRLGVFAGGRASVAGSKVGRPKAGVVFTLTVGIIAVAALWMAGGHALLLEPAAPVQALTVTAPVAPPPLVSRATLLKHDPVITSSIAVLPSKPTETSIIHPKPRPARIERAGSILMIRPAGN</sequence>
<evidence type="ECO:0000256" key="2">
    <source>
        <dbReference type="SAM" id="Phobius"/>
    </source>
</evidence>
<feature type="region of interest" description="Disordered" evidence="1">
    <location>
        <begin position="15"/>
        <end position="100"/>
    </location>
</feature>
<evidence type="ECO:0000313" key="3">
    <source>
        <dbReference type="EMBL" id="MCY0148699.1"/>
    </source>
</evidence>
<reference evidence="3" key="1">
    <citation type="submission" date="2022-10" db="EMBL/GenBank/DDBJ databases">
        <title>Hoeflea sp. G2-23, isolated from marine algae.</title>
        <authorList>
            <person name="Kristyanto S."/>
            <person name="Kim J.M."/>
            <person name="Jeon C.O."/>
        </authorList>
    </citation>
    <scope>NUCLEOTIDE SEQUENCE</scope>
    <source>
        <strain evidence="3">G2-23</strain>
    </source>
</reference>
<protein>
    <submittedName>
        <fullName evidence="3">Uncharacterized protein</fullName>
    </submittedName>
</protein>
<name>A0ABT3ZBJ8_9HYPH</name>
<dbReference type="RefSeq" id="WP_267654235.1">
    <property type="nucleotide sequence ID" value="NZ_JAOVZR010000001.1"/>
</dbReference>
<keyword evidence="2" id="KW-1133">Transmembrane helix</keyword>
<proteinExistence type="predicted"/>
<accession>A0ABT3ZBJ8</accession>
<evidence type="ECO:0000313" key="4">
    <source>
        <dbReference type="Proteomes" id="UP001073227"/>
    </source>
</evidence>
<feature type="transmembrane region" description="Helical" evidence="2">
    <location>
        <begin position="136"/>
        <end position="159"/>
    </location>
</feature>
<evidence type="ECO:0000256" key="1">
    <source>
        <dbReference type="SAM" id="MobiDB-lite"/>
    </source>
</evidence>
<dbReference type="EMBL" id="JAOVZR010000001">
    <property type="protein sequence ID" value="MCY0148699.1"/>
    <property type="molecule type" value="Genomic_DNA"/>
</dbReference>
<organism evidence="3 4">
    <name type="scientific">Hoeflea algicola</name>
    <dbReference type="NCBI Taxonomy" id="2983763"/>
    <lineage>
        <taxon>Bacteria</taxon>
        <taxon>Pseudomonadati</taxon>
        <taxon>Pseudomonadota</taxon>
        <taxon>Alphaproteobacteria</taxon>
        <taxon>Hyphomicrobiales</taxon>
        <taxon>Rhizobiaceae</taxon>
        <taxon>Hoeflea</taxon>
    </lineage>
</organism>
<keyword evidence="2" id="KW-0472">Membrane</keyword>
<comment type="caution">
    <text evidence="3">The sequence shown here is derived from an EMBL/GenBank/DDBJ whole genome shotgun (WGS) entry which is preliminary data.</text>
</comment>
<keyword evidence="2" id="KW-0812">Transmembrane</keyword>